<dbReference type="Proteomes" id="UP000027135">
    <property type="component" value="Unassembled WGS sequence"/>
</dbReference>
<name>A0A067RSS1_ZOONE</name>
<reference evidence="1 2" key="1">
    <citation type="journal article" date="2014" name="Nat. Commun.">
        <title>Molecular traces of alternative social organization in a termite genome.</title>
        <authorList>
            <person name="Terrapon N."/>
            <person name="Li C."/>
            <person name="Robertson H.M."/>
            <person name="Ji L."/>
            <person name="Meng X."/>
            <person name="Booth W."/>
            <person name="Chen Z."/>
            <person name="Childers C.P."/>
            <person name="Glastad K.M."/>
            <person name="Gokhale K."/>
            <person name="Gowin J."/>
            <person name="Gronenberg W."/>
            <person name="Hermansen R.A."/>
            <person name="Hu H."/>
            <person name="Hunt B.G."/>
            <person name="Huylmans A.K."/>
            <person name="Khalil S.M."/>
            <person name="Mitchell R.D."/>
            <person name="Munoz-Torres M.C."/>
            <person name="Mustard J.A."/>
            <person name="Pan H."/>
            <person name="Reese J.T."/>
            <person name="Scharf M.E."/>
            <person name="Sun F."/>
            <person name="Vogel H."/>
            <person name="Xiao J."/>
            <person name="Yang W."/>
            <person name="Yang Z."/>
            <person name="Yang Z."/>
            <person name="Zhou J."/>
            <person name="Zhu J."/>
            <person name="Brent C.S."/>
            <person name="Elsik C.G."/>
            <person name="Goodisman M.A."/>
            <person name="Liberles D.A."/>
            <person name="Roe R.M."/>
            <person name="Vargo E.L."/>
            <person name="Vilcinskas A."/>
            <person name="Wang J."/>
            <person name="Bornberg-Bauer E."/>
            <person name="Korb J."/>
            <person name="Zhang G."/>
            <person name="Liebig J."/>
        </authorList>
    </citation>
    <scope>NUCLEOTIDE SEQUENCE [LARGE SCALE GENOMIC DNA]</scope>
    <source>
        <tissue evidence="1">Whole organism</tissue>
    </source>
</reference>
<evidence type="ECO:0000313" key="1">
    <source>
        <dbReference type="EMBL" id="KDR23860.1"/>
    </source>
</evidence>
<dbReference type="InParanoid" id="A0A067RSS1"/>
<evidence type="ECO:0000313" key="2">
    <source>
        <dbReference type="Proteomes" id="UP000027135"/>
    </source>
</evidence>
<keyword evidence="2" id="KW-1185">Reference proteome</keyword>
<protein>
    <submittedName>
        <fullName evidence="1">Uncharacterized protein</fullName>
    </submittedName>
</protein>
<proteinExistence type="predicted"/>
<dbReference type="AlphaFoldDB" id="A0A067RSS1"/>
<organism evidence="1 2">
    <name type="scientific">Zootermopsis nevadensis</name>
    <name type="common">Dampwood termite</name>
    <dbReference type="NCBI Taxonomy" id="136037"/>
    <lineage>
        <taxon>Eukaryota</taxon>
        <taxon>Metazoa</taxon>
        <taxon>Ecdysozoa</taxon>
        <taxon>Arthropoda</taxon>
        <taxon>Hexapoda</taxon>
        <taxon>Insecta</taxon>
        <taxon>Pterygota</taxon>
        <taxon>Neoptera</taxon>
        <taxon>Polyneoptera</taxon>
        <taxon>Dictyoptera</taxon>
        <taxon>Blattodea</taxon>
        <taxon>Blattoidea</taxon>
        <taxon>Termitoidae</taxon>
        <taxon>Termopsidae</taxon>
        <taxon>Zootermopsis</taxon>
    </lineage>
</organism>
<sequence length="77" mass="8642">MEVGQNCRSHTPLTPPTAISLPPRCIQGLICMVIVNTVKQQQTLSSYDQTGQYGYQSPCNMFVQSDITLVYFLFILL</sequence>
<gene>
    <name evidence="1" type="ORF">L798_12917</name>
</gene>
<accession>A0A067RSS1</accession>
<dbReference type="EMBL" id="KK852441">
    <property type="protein sequence ID" value="KDR23860.1"/>
    <property type="molecule type" value="Genomic_DNA"/>
</dbReference>